<reference evidence="2 3" key="1">
    <citation type="journal article" date="2020" name="Syst. Appl. Microbiol.">
        <title>Alienimonas chondri sp. nov., a novel planctomycete isolated from the biofilm of the red alga Chondrus crispus.</title>
        <authorList>
            <person name="Vitorino I."/>
            <person name="Albuquerque L."/>
            <person name="Wiegand S."/>
            <person name="Kallscheuer N."/>
            <person name="da Costa M.S."/>
            <person name="Lobo-da-Cunha A."/>
            <person name="Jogler C."/>
            <person name="Lage O.M."/>
        </authorList>
    </citation>
    <scope>NUCLEOTIDE SEQUENCE [LARGE SCALE GENOMIC DNA]</scope>
    <source>
        <strain evidence="2 3">LzC2</strain>
    </source>
</reference>
<dbReference type="EMBL" id="WTPX01000094">
    <property type="protein sequence ID" value="NNJ26716.1"/>
    <property type="molecule type" value="Genomic_DNA"/>
</dbReference>
<feature type="compositionally biased region" description="Acidic residues" evidence="1">
    <location>
        <begin position="45"/>
        <end position="72"/>
    </location>
</feature>
<accession>A0ABX1VIR5</accession>
<evidence type="ECO:0000313" key="3">
    <source>
        <dbReference type="Proteomes" id="UP000609651"/>
    </source>
</evidence>
<sequence>MDLLADDFALSPPALALLAAYDAAVKQAAAEHAAQRKADAATPADDGDAESLTSDVEELSEALSEEEDDDASADATGTKPSAKPVAVPRLAPETVVQASDDGADDRDREDGDVDDGDADLHGLLLAAGALDVDLSNVAAGVRYRVTRSGRGMLAKAA</sequence>
<dbReference type="RefSeq" id="WP_171187989.1">
    <property type="nucleotide sequence ID" value="NZ_WTPX01000094.1"/>
</dbReference>
<protein>
    <submittedName>
        <fullName evidence="2">Uncharacterized protein</fullName>
    </submittedName>
</protein>
<gene>
    <name evidence="2" type="ORF">LzC2_28070</name>
</gene>
<keyword evidence="3" id="KW-1185">Reference proteome</keyword>
<comment type="caution">
    <text evidence="2">The sequence shown here is derived from an EMBL/GenBank/DDBJ whole genome shotgun (WGS) entry which is preliminary data.</text>
</comment>
<name>A0ABX1VIR5_9PLAN</name>
<proteinExistence type="predicted"/>
<organism evidence="2 3">
    <name type="scientific">Alienimonas chondri</name>
    <dbReference type="NCBI Taxonomy" id="2681879"/>
    <lineage>
        <taxon>Bacteria</taxon>
        <taxon>Pseudomonadati</taxon>
        <taxon>Planctomycetota</taxon>
        <taxon>Planctomycetia</taxon>
        <taxon>Planctomycetales</taxon>
        <taxon>Planctomycetaceae</taxon>
        <taxon>Alienimonas</taxon>
    </lineage>
</organism>
<evidence type="ECO:0000256" key="1">
    <source>
        <dbReference type="SAM" id="MobiDB-lite"/>
    </source>
</evidence>
<feature type="region of interest" description="Disordered" evidence="1">
    <location>
        <begin position="29"/>
        <end position="116"/>
    </location>
</feature>
<dbReference type="Proteomes" id="UP000609651">
    <property type="component" value="Unassembled WGS sequence"/>
</dbReference>
<evidence type="ECO:0000313" key="2">
    <source>
        <dbReference type="EMBL" id="NNJ26716.1"/>
    </source>
</evidence>